<dbReference type="GO" id="GO:0015421">
    <property type="term" value="F:ABC-type oligopeptide transporter activity"/>
    <property type="evidence" value="ECO:0007669"/>
    <property type="project" value="TreeGrafter"/>
</dbReference>
<dbReference type="SMART" id="SM00382">
    <property type="entry name" value="AAA"/>
    <property type="match status" value="2"/>
</dbReference>
<comment type="subcellular location">
    <subcellularLocation>
        <location evidence="1">Membrane</location>
        <topology evidence="1">Multi-pass membrane protein</topology>
    </subcellularLocation>
</comment>
<dbReference type="SUPFAM" id="SSF90123">
    <property type="entry name" value="ABC transporter transmembrane region"/>
    <property type="match status" value="2"/>
</dbReference>
<dbReference type="OMA" id="IMSGAMA"/>
<keyword evidence="7 10" id="KW-1133">Transmembrane helix</keyword>
<dbReference type="PANTHER" id="PTHR43394:SF27">
    <property type="entry name" value="ATP-DEPENDENT TRANSLOCASE ABCB1-LIKE"/>
    <property type="match status" value="1"/>
</dbReference>
<dbReference type="SUPFAM" id="SSF52540">
    <property type="entry name" value="P-loop containing nucleoside triphosphate hydrolases"/>
    <property type="match status" value="2"/>
</dbReference>
<feature type="transmembrane region" description="Helical" evidence="10">
    <location>
        <begin position="661"/>
        <end position="686"/>
    </location>
</feature>
<name>A0A139A7Z3_GONPJ</name>
<evidence type="ECO:0000256" key="5">
    <source>
        <dbReference type="ARBA" id="ARBA00022741"/>
    </source>
</evidence>
<dbReference type="GO" id="GO:0090374">
    <property type="term" value="P:oligopeptide export from mitochondrion"/>
    <property type="evidence" value="ECO:0007669"/>
    <property type="project" value="TreeGrafter"/>
</dbReference>
<keyword evidence="8 10" id="KW-0472">Membrane</keyword>
<evidence type="ECO:0000256" key="8">
    <source>
        <dbReference type="ARBA" id="ARBA00023136"/>
    </source>
</evidence>
<feature type="transmembrane region" description="Helical" evidence="10">
    <location>
        <begin position="740"/>
        <end position="758"/>
    </location>
</feature>
<feature type="domain" description="ABC transporter" evidence="11">
    <location>
        <begin position="277"/>
        <end position="519"/>
    </location>
</feature>
<feature type="domain" description="ABC transmembrane type-1" evidence="12">
    <location>
        <begin position="621"/>
        <end position="907"/>
    </location>
</feature>
<keyword evidence="13" id="KW-0378">Hydrolase</keyword>
<dbReference type="InterPro" id="IPR003593">
    <property type="entry name" value="AAA+_ATPase"/>
</dbReference>
<feature type="region of interest" description="Disordered" evidence="9">
    <location>
        <begin position="547"/>
        <end position="579"/>
    </location>
</feature>
<evidence type="ECO:0000313" key="13">
    <source>
        <dbReference type="EMBL" id="KXS12912.1"/>
    </source>
</evidence>
<dbReference type="GO" id="GO:0005743">
    <property type="term" value="C:mitochondrial inner membrane"/>
    <property type="evidence" value="ECO:0007669"/>
    <property type="project" value="TreeGrafter"/>
</dbReference>
<feature type="transmembrane region" description="Helical" evidence="10">
    <location>
        <begin position="172"/>
        <end position="201"/>
    </location>
</feature>
<dbReference type="InterPro" id="IPR036640">
    <property type="entry name" value="ABC1_TM_sf"/>
</dbReference>
<sequence length="1187" mass="128945">MYTAIGCVAFVTAYLQYSCLIVSAERQLRRMREEYFRAVLRQEIGWHETSNSTGGLTSRLQVDTTLIRNGMAEKFGVVAQSVAQFLTGVAVAYTRGWKMSLVLTATFPLLIAIGHTMGVGLARAAMKQQEALANASAVAEQSISNIRTVAAFGGQERNAKKYKEKLQEARKWGVRLGAITGGGMGSLFGTEFILYGFGLWFGTTLIDAGEYDGGQVMSVFFSMLIGVYAIGQMAPEIEAIASATGAAYRVWETIDRTASIDSSSNDGLQPDGVKGIIEFRSVAFTYPSRDDVKVLDGFSLTVDAGTTVALVGASGSGKSTIAKLIERLYDPDAGSVLLDGENLRNLNVRWLRQQIGIVSQEPVLFDGSIRSNILMGLHDHSTYDEETLDAKIHNVVKMANADFIWNLPHGIDTSVGERGAMLSGGQKQRIAIARAIVSNPKILLLDEATSALDTASERQVQKALEQASENRTTIVIAHRLSTVKHATQIIVMHRGKIVESGTHNELLQRSGVYATLVQAQELAKNDSDESSEDSSDPENDEQILLVPSGKMEASDSDEKLPETPRVENPKRGAHIKSAPDIKRVKDEEKAILRKEDAEYLARPTPWRRVMQLNTPEYGFMIIGSIAAGTMGVVFPVSSLLFSGMASTFATTGDDLRNGSRLYTLMFFAMGVVNGAAFFINLFFFSLSGEGLVMRIRESYFRALLYQEIAFFDHPRRSTGALTAKLAEDATQVKGLFGQMLGVLVEFVASIVSGSIIAFFNGWKLTLAILAVFPLLGFGAYIENRQFLQSFGSGQIDQMETNKIASEAISNIITVSMLTKEKYFEDLYGEDLTGPFRKVVKAALVSGFGAAAASGGQFLVLAFGWWYGCTLVRSGEYSGVQVQNVVWSLLFASASIGRITATMPSVAKAQIAALSIFDVVDRVPELDAQGDEGACPEPTGDALFHDIEFKYPFRNNATVLKGFHVQADSGKSIALVGSSGCGKSTALALVERFYDSTAGSVSVDGEDVRQWNLKKLRQRMAIVGQEPVLFEGTIWENISYGKPDGETATQEEIQGAARRANSLKFINELPDGFQTRVGERGGLLSGGQKQRIAIARAVIRQPNLLLLDEATSALDTESEHVVQAALEDASHGRTTITIAHRLSTVQNCDKIYVIKGGSVAEQGKHSELLSKRGIYWELCQQQGLGANV</sequence>
<evidence type="ECO:0000259" key="12">
    <source>
        <dbReference type="PROSITE" id="PS50929"/>
    </source>
</evidence>
<dbReference type="PANTHER" id="PTHR43394">
    <property type="entry name" value="ATP-DEPENDENT PERMEASE MDL1, MITOCHONDRIAL"/>
    <property type="match status" value="1"/>
</dbReference>
<dbReference type="GO" id="GO:0016887">
    <property type="term" value="F:ATP hydrolysis activity"/>
    <property type="evidence" value="ECO:0007669"/>
    <property type="project" value="InterPro"/>
</dbReference>
<dbReference type="GO" id="GO:0005524">
    <property type="term" value="F:ATP binding"/>
    <property type="evidence" value="ECO:0007669"/>
    <property type="project" value="UniProtKB-KW"/>
</dbReference>
<evidence type="ECO:0000256" key="10">
    <source>
        <dbReference type="SAM" id="Phobius"/>
    </source>
</evidence>
<dbReference type="CDD" id="cd03249">
    <property type="entry name" value="ABC_MTABC3_MDL1_MDL2"/>
    <property type="match status" value="2"/>
</dbReference>
<dbReference type="InterPro" id="IPR039421">
    <property type="entry name" value="Type_1_exporter"/>
</dbReference>
<dbReference type="InterPro" id="IPR027417">
    <property type="entry name" value="P-loop_NTPase"/>
</dbReference>
<dbReference type="PROSITE" id="PS50929">
    <property type="entry name" value="ABC_TM1F"/>
    <property type="match status" value="2"/>
</dbReference>
<keyword evidence="4 10" id="KW-0812">Transmembrane</keyword>
<keyword evidence="5" id="KW-0547">Nucleotide-binding</keyword>
<accession>A0A139A7Z3</accession>
<dbReference type="OrthoDB" id="6500128at2759"/>
<dbReference type="InterPro" id="IPR011527">
    <property type="entry name" value="ABC1_TM_dom"/>
</dbReference>
<dbReference type="PROSITE" id="PS00211">
    <property type="entry name" value="ABC_TRANSPORTER_1"/>
    <property type="match status" value="2"/>
</dbReference>
<evidence type="ECO:0000256" key="4">
    <source>
        <dbReference type="ARBA" id="ARBA00022692"/>
    </source>
</evidence>
<comment type="similarity">
    <text evidence="2">Belongs to the ABC transporter superfamily. ABCB family. Multidrug resistance exporter (TC 3.A.1.201) subfamily.</text>
</comment>
<keyword evidence="6" id="KW-0067">ATP-binding</keyword>
<evidence type="ECO:0000256" key="1">
    <source>
        <dbReference type="ARBA" id="ARBA00004141"/>
    </source>
</evidence>
<dbReference type="AlphaFoldDB" id="A0A139A7Z3"/>
<evidence type="ECO:0000259" key="11">
    <source>
        <dbReference type="PROSITE" id="PS50893"/>
    </source>
</evidence>
<keyword evidence="14" id="KW-1185">Reference proteome</keyword>
<dbReference type="PROSITE" id="PS50893">
    <property type="entry name" value="ABC_TRANSPORTER_2"/>
    <property type="match status" value="2"/>
</dbReference>
<feature type="transmembrane region" description="Helical" evidence="10">
    <location>
        <begin position="101"/>
        <end position="122"/>
    </location>
</feature>
<dbReference type="FunFam" id="3.40.50.300:FF:000916">
    <property type="entry name" value="ABC transporter B family member 9"/>
    <property type="match status" value="1"/>
</dbReference>
<evidence type="ECO:0000256" key="2">
    <source>
        <dbReference type="ARBA" id="ARBA00007577"/>
    </source>
</evidence>
<gene>
    <name evidence="13" type="ORF">M427DRAFT_136872</name>
</gene>
<feature type="transmembrane region" description="Helical" evidence="10">
    <location>
        <begin position="617"/>
        <end position="641"/>
    </location>
</feature>
<evidence type="ECO:0000256" key="9">
    <source>
        <dbReference type="SAM" id="MobiDB-lite"/>
    </source>
</evidence>
<protein>
    <submittedName>
        <fullName evidence="13">p-loop containing nucleoside triphosphate hydrolase protein</fullName>
    </submittedName>
</protein>
<keyword evidence="3" id="KW-0813">Transport</keyword>
<feature type="transmembrane region" description="Helical" evidence="10">
    <location>
        <begin position="764"/>
        <end position="781"/>
    </location>
</feature>
<dbReference type="CDD" id="cd18577">
    <property type="entry name" value="ABC_6TM_Pgp_ABCB1_D1_like"/>
    <property type="match status" value="1"/>
</dbReference>
<dbReference type="EMBL" id="KQ965783">
    <property type="protein sequence ID" value="KXS12912.1"/>
    <property type="molecule type" value="Genomic_DNA"/>
</dbReference>
<dbReference type="FunFam" id="3.40.50.300:FF:000205">
    <property type="entry name" value="ABC transporter B family member 4"/>
    <property type="match status" value="1"/>
</dbReference>
<dbReference type="STRING" id="1344416.A0A139A7Z3"/>
<feature type="transmembrane region" description="Helical" evidence="10">
    <location>
        <begin position="213"/>
        <end position="231"/>
    </location>
</feature>
<dbReference type="CDD" id="cd18578">
    <property type="entry name" value="ABC_6TM_Pgp_ABCB1_D2_like"/>
    <property type="match status" value="1"/>
</dbReference>
<feature type="domain" description="ABC transporter" evidence="11">
    <location>
        <begin position="941"/>
        <end position="1180"/>
    </location>
</feature>
<dbReference type="Proteomes" id="UP000070544">
    <property type="component" value="Unassembled WGS sequence"/>
</dbReference>
<reference evidence="13 14" key="1">
    <citation type="journal article" date="2015" name="Genome Biol. Evol.">
        <title>Phylogenomic analyses indicate that early fungi evolved digesting cell walls of algal ancestors of land plants.</title>
        <authorList>
            <person name="Chang Y."/>
            <person name="Wang S."/>
            <person name="Sekimoto S."/>
            <person name="Aerts A.L."/>
            <person name="Choi C."/>
            <person name="Clum A."/>
            <person name="LaButti K.M."/>
            <person name="Lindquist E.A."/>
            <person name="Yee Ngan C."/>
            <person name="Ohm R.A."/>
            <person name="Salamov A.A."/>
            <person name="Grigoriev I.V."/>
            <person name="Spatafora J.W."/>
            <person name="Berbee M.L."/>
        </authorList>
    </citation>
    <scope>NUCLEOTIDE SEQUENCE [LARGE SCALE GENOMIC DNA]</scope>
    <source>
        <strain evidence="13 14">JEL478</strain>
    </source>
</reference>
<evidence type="ECO:0000256" key="6">
    <source>
        <dbReference type="ARBA" id="ARBA00022840"/>
    </source>
</evidence>
<evidence type="ECO:0000256" key="7">
    <source>
        <dbReference type="ARBA" id="ARBA00022989"/>
    </source>
</evidence>
<evidence type="ECO:0000313" key="14">
    <source>
        <dbReference type="Proteomes" id="UP000070544"/>
    </source>
</evidence>
<feature type="domain" description="ABC transmembrane type-1" evidence="12">
    <location>
        <begin position="1"/>
        <end position="242"/>
    </location>
</feature>
<dbReference type="InterPro" id="IPR017871">
    <property type="entry name" value="ABC_transporter-like_CS"/>
</dbReference>
<feature type="transmembrane region" description="Helical" evidence="10">
    <location>
        <begin position="841"/>
        <end position="866"/>
    </location>
</feature>
<dbReference type="Gene3D" id="3.40.50.300">
    <property type="entry name" value="P-loop containing nucleotide triphosphate hydrolases"/>
    <property type="match status" value="2"/>
</dbReference>
<dbReference type="InterPro" id="IPR003439">
    <property type="entry name" value="ABC_transporter-like_ATP-bd"/>
</dbReference>
<dbReference type="Pfam" id="PF00005">
    <property type="entry name" value="ABC_tran"/>
    <property type="match status" value="2"/>
</dbReference>
<dbReference type="Gene3D" id="1.20.1560.10">
    <property type="entry name" value="ABC transporter type 1, transmembrane domain"/>
    <property type="match status" value="1"/>
</dbReference>
<dbReference type="Pfam" id="PF00664">
    <property type="entry name" value="ABC_membrane"/>
    <property type="match status" value="2"/>
</dbReference>
<feature type="compositionally biased region" description="Basic and acidic residues" evidence="9">
    <location>
        <begin position="552"/>
        <end position="570"/>
    </location>
</feature>
<organism evidence="13 14">
    <name type="scientific">Gonapodya prolifera (strain JEL478)</name>
    <name type="common">Monoblepharis prolifera</name>
    <dbReference type="NCBI Taxonomy" id="1344416"/>
    <lineage>
        <taxon>Eukaryota</taxon>
        <taxon>Fungi</taxon>
        <taxon>Fungi incertae sedis</taxon>
        <taxon>Chytridiomycota</taxon>
        <taxon>Chytridiomycota incertae sedis</taxon>
        <taxon>Monoblepharidomycetes</taxon>
        <taxon>Monoblepharidales</taxon>
        <taxon>Gonapodyaceae</taxon>
        <taxon>Gonapodya</taxon>
    </lineage>
</organism>
<proteinExistence type="inferred from homology"/>
<evidence type="ECO:0000256" key="3">
    <source>
        <dbReference type="ARBA" id="ARBA00022448"/>
    </source>
</evidence>